<dbReference type="Pfam" id="PF08245">
    <property type="entry name" value="Mur_ligase_M"/>
    <property type="match status" value="1"/>
</dbReference>
<evidence type="ECO:0000256" key="3">
    <source>
        <dbReference type="ARBA" id="ARBA00013025"/>
    </source>
</evidence>
<evidence type="ECO:0000259" key="12">
    <source>
        <dbReference type="Pfam" id="PF08245"/>
    </source>
</evidence>
<sequence length="486" mass="52007">MNTALPFFSYSDADPEPRSLALHSEAQCKEAQRVEARLEAYARFGVDLGLERIEKLLAAMDSPHHQVPIIHVAGTNGKGSVCAYLAAVLSAAGYRTGRYTSPHLIHWTERICIDGKQISWADLQASLDRVESVIQPEDLPADMTPTQFEVFTAAAWQYFADQQVDIAVVEVGLGGRLDATNVFAAPLVTVIVSIGRDHWQRLGDTLAEIAGEKAGILKPGVAAIAGPLPLEAESVVTARAQALNAPLTWVTPAELTATGHLIYSGIEYLPSLLGEHQRTNSACAVAALQTLRAQGWQISDEAIISGMAQAKWPGRLQKVQVKGQPLLIDGAHNADAARSLRTYLDQTFPNQSVTWLIGMLDTKDHPGVFAALLRAGDRLHLVPVPGHLSANPNDLAKLALQICPNLDILKTHLDLEAGLSAAFTAEHLAVGLSAEPPAKPPAKSLAAPTVLCGSLYLIGHFYAQHEQFGLEMAASAQDQSSSIGVK</sequence>
<dbReference type="InterPro" id="IPR036615">
    <property type="entry name" value="Mur_ligase_C_dom_sf"/>
</dbReference>
<dbReference type="InterPro" id="IPR036565">
    <property type="entry name" value="Mur-like_cat_sf"/>
</dbReference>
<evidence type="ECO:0000256" key="7">
    <source>
        <dbReference type="ARBA" id="ARBA00022840"/>
    </source>
</evidence>
<dbReference type="PANTHER" id="PTHR11136">
    <property type="entry name" value="FOLYLPOLYGLUTAMATE SYNTHASE-RELATED"/>
    <property type="match status" value="1"/>
</dbReference>
<evidence type="ECO:0000256" key="6">
    <source>
        <dbReference type="ARBA" id="ARBA00022741"/>
    </source>
</evidence>
<dbReference type="Proteomes" id="UP000249794">
    <property type="component" value="Unassembled WGS sequence"/>
</dbReference>
<dbReference type="EMBL" id="QBMP01000033">
    <property type="protein sequence ID" value="PZO58549.1"/>
    <property type="molecule type" value="Genomic_DNA"/>
</dbReference>
<dbReference type="GO" id="GO:0004326">
    <property type="term" value="F:tetrahydrofolylpolyglutamate synthase activity"/>
    <property type="evidence" value="ECO:0007669"/>
    <property type="project" value="UniProtKB-EC"/>
</dbReference>
<feature type="domain" description="Mur ligase C-terminal" evidence="11">
    <location>
        <begin position="314"/>
        <end position="399"/>
    </location>
</feature>
<evidence type="ECO:0000259" key="11">
    <source>
        <dbReference type="Pfam" id="PF02875"/>
    </source>
</evidence>
<dbReference type="AlphaFoldDB" id="A0A2W4XVQ3"/>
<gene>
    <name evidence="13" type="ORF">DCF15_05100</name>
</gene>
<name>A0A2W4XVQ3_9CYAN</name>
<dbReference type="EC" id="6.3.2.17" evidence="3"/>
<dbReference type="InterPro" id="IPR001645">
    <property type="entry name" value="Folylpolyglutamate_synth"/>
</dbReference>
<dbReference type="SUPFAM" id="SSF53244">
    <property type="entry name" value="MurD-like peptide ligases, peptide-binding domain"/>
    <property type="match status" value="1"/>
</dbReference>
<evidence type="ECO:0000256" key="5">
    <source>
        <dbReference type="ARBA" id="ARBA00022723"/>
    </source>
</evidence>
<evidence type="ECO:0000256" key="9">
    <source>
        <dbReference type="ARBA" id="ARBA00030592"/>
    </source>
</evidence>
<dbReference type="FunFam" id="3.40.1190.10:FF:000011">
    <property type="entry name" value="Folylpolyglutamate synthase/dihydrofolate synthase"/>
    <property type="match status" value="1"/>
</dbReference>
<evidence type="ECO:0000313" key="13">
    <source>
        <dbReference type="EMBL" id="PZO58549.1"/>
    </source>
</evidence>
<comment type="caution">
    <text evidence="13">The sequence shown here is derived from an EMBL/GenBank/DDBJ whole genome shotgun (WGS) entry which is preliminary data.</text>
</comment>
<evidence type="ECO:0000256" key="1">
    <source>
        <dbReference type="ARBA" id="ARBA00001946"/>
    </source>
</evidence>
<evidence type="ECO:0000256" key="4">
    <source>
        <dbReference type="ARBA" id="ARBA00022598"/>
    </source>
</evidence>
<dbReference type="Gene3D" id="3.40.1190.10">
    <property type="entry name" value="Mur-like, catalytic domain"/>
    <property type="match status" value="1"/>
</dbReference>
<keyword evidence="5" id="KW-0479">Metal-binding</keyword>
<dbReference type="NCBIfam" id="TIGR01499">
    <property type="entry name" value="folC"/>
    <property type="match status" value="1"/>
</dbReference>
<dbReference type="GO" id="GO:0005524">
    <property type="term" value="F:ATP binding"/>
    <property type="evidence" value="ECO:0007669"/>
    <property type="project" value="UniProtKB-KW"/>
</dbReference>
<dbReference type="InterPro" id="IPR013221">
    <property type="entry name" value="Mur_ligase_cen"/>
</dbReference>
<comment type="similarity">
    <text evidence="2">Belongs to the folylpolyglutamate synthase family.</text>
</comment>
<reference evidence="13 14" key="2">
    <citation type="submission" date="2018-06" db="EMBL/GenBank/DDBJ databases">
        <title>Metagenomic assembly of (sub)arctic Cyanobacteria and their associated microbiome from non-axenic cultures.</title>
        <authorList>
            <person name="Baurain D."/>
        </authorList>
    </citation>
    <scope>NUCLEOTIDE SEQUENCE [LARGE SCALE GENOMIC DNA]</scope>
    <source>
        <strain evidence="13">ULC027bin1</strain>
    </source>
</reference>
<dbReference type="GO" id="GO:0046872">
    <property type="term" value="F:metal ion binding"/>
    <property type="evidence" value="ECO:0007669"/>
    <property type="project" value="UniProtKB-KW"/>
</dbReference>
<dbReference type="PANTHER" id="PTHR11136:SF0">
    <property type="entry name" value="DIHYDROFOLATE SYNTHETASE-RELATED"/>
    <property type="match status" value="1"/>
</dbReference>
<dbReference type="InterPro" id="IPR004101">
    <property type="entry name" value="Mur_ligase_C"/>
</dbReference>
<evidence type="ECO:0000256" key="10">
    <source>
        <dbReference type="ARBA" id="ARBA00047493"/>
    </source>
</evidence>
<dbReference type="Pfam" id="PF02875">
    <property type="entry name" value="Mur_ligase_C"/>
    <property type="match status" value="1"/>
</dbReference>
<keyword evidence="6" id="KW-0547">Nucleotide-binding</keyword>
<proteinExistence type="inferred from homology"/>
<evidence type="ECO:0000313" key="14">
    <source>
        <dbReference type="Proteomes" id="UP000249794"/>
    </source>
</evidence>
<comment type="cofactor">
    <cofactor evidence="1">
        <name>Mg(2+)</name>
        <dbReference type="ChEBI" id="CHEBI:18420"/>
    </cofactor>
</comment>
<keyword evidence="4" id="KW-0436">Ligase</keyword>
<dbReference type="GO" id="GO:0005737">
    <property type="term" value="C:cytoplasm"/>
    <property type="evidence" value="ECO:0007669"/>
    <property type="project" value="TreeGrafter"/>
</dbReference>
<keyword evidence="7" id="KW-0067">ATP-binding</keyword>
<evidence type="ECO:0000256" key="8">
    <source>
        <dbReference type="ARBA" id="ARBA00022842"/>
    </source>
</evidence>
<dbReference type="SUPFAM" id="SSF53623">
    <property type="entry name" value="MurD-like peptide ligases, catalytic domain"/>
    <property type="match status" value="1"/>
</dbReference>
<reference evidence="14" key="1">
    <citation type="submission" date="2018-04" db="EMBL/GenBank/DDBJ databases">
        <authorList>
            <person name="Cornet L."/>
        </authorList>
    </citation>
    <scope>NUCLEOTIDE SEQUENCE [LARGE SCALE GENOMIC DNA]</scope>
</reference>
<dbReference type="Gene3D" id="3.90.190.20">
    <property type="entry name" value="Mur ligase, C-terminal domain"/>
    <property type="match status" value="1"/>
</dbReference>
<dbReference type="GO" id="GO:0008841">
    <property type="term" value="F:dihydrofolate synthase activity"/>
    <property type="evidence" value="ECO:0007669"/>
    <property type="project" value="TreeGrafter"/>
</dbReference>
<organism evidence="13 14">
    <name type="scientific">Phormidesmis priestleyi</name>
    <dbReference type="NCBI Taxonomy" id="268141"/>
    <lineage>
        <taxon>Bacteria</taxon>
        <taxon>Bacillati</taxon>
        <taxon>Cyanobacteriota</taxon>
        <taxon>Cyanophyceae</taxon>
        <taxon>Leptolyngbyales</taxon>
        <taxon>Leptolyngbyaceae</taxon>
        <taxon>Phormidesmis</taxon>
    </lineage>
</organism>
<accession>A0A2W4XVQ3</accession>
<comment type="catalytic activity">
    <reaction evidence="10">
        <text>(6S)-5,6,7,8-tetrahydrofolyl-(gamma-L-Glu)(n) + L-glutamate + ATP = (6S)-5,6,7,8-tetrahydrofolyl-(gamma-L-Glu)(n+1) + ADP + phosphate + H(+)</text>
        <dbReference type="Rhea" id="RHEA:10580"/>
        <dbReference type="Rhea" id="RHEA-COMP:14738"/>
        <dbReference type="Rhea" id="RHEA-COMP:14740"/>
        <dbReference type="ChEBI" id="CHEBI:15378"/>
        <dbReference type="ChEBI" id="CHEBI:29985"/>
        <dbReference type="ChEBI" id="CHEBI:30616"/>
        <dbReference type="ChEBI" id="CHEBI:43474"/>
        <dbReference type="ChEBI" id="CHEBI:141005"/>
        <dbReference type="ChEBI" id="CHEBI:456216"/>
        <dbReference type="EC" id="6.3.2.17"/>
    </reaction>
</comment>
<protein>
    <recommendedName>
        <fullName evidence="3">tetrahydrofolate synthase</fullName>
        <ecNumber evidence="3">6.3.2.17</ecNumber>
    </recommendedName>
    <alternativeName>
        <fullName evidence="9">Tetrahydrofolylpolyglutamate synthase</fullName>
    </alternativeName>
</protein>
<evidence type="ECO:0000256" key="2">
    <source>
        <dbReference type="ARBA" id="ARBA00008276"/>
    </source>
</evidence>
<feature type="domain" description="Mur ligase central" evidence="12">
    <location>
        <begin position="72"/>
        <end position="218"/>
    </location>
</feature>
<keyword evidence="8" id="KW-0460">Magnesium</keyword>